<evidence type="ECO:0000313" key="2">
    <source>
        <dbReference type="Proteomes" id="UP001055048"/>
    </source>
</evidence>
<accession>A0AA37NRQ1</accession>
<name>A0AA37NRQ1_BACUN</name>
<sequence>MVEAMKNDKKNDDSRIDFVFPIEYSKWEERRLEQKELMNIIKTLNI</sequence>
<gene>
    <name evidence="1" type="ORF">CE91St12_25250</name>
</gene>
<dbReference type="RefSeq" id="WP_147336859.1">
    <property type="nucleotide sequence ID" value="NZ_JBDMWF010000005.1"/>
</dbReference>
<dbReference type="Proteomes" id="UP001055048">
    <property type="component" value="Unassembled WGS sequence"/>
</dbReference>
<proteinExistence type="predicted"/>
<organism evidence="1 2">
    <name type="scientific">Bacteroides uniformis</name>
    <dbReference type="NCBI Taxonomy" id="820"/>
    <lineage>
        <taxon>Bacteria</taxon>
        <taxon>Pseudomonadati</taxon>
        <taxon>Bacteroidota</taxon>
        <taxon>Bacteroidia</taxon>
        <taxon>Bacteroidales</taxon>
        <taxon>Bacteroidaceae</taxon>
        <taxon>Bacteroides</taxon>
    </lineage>
</organism>
<protein>
    <submittedName>
        <fullName evidence="1">Uncharacterized protein</fullName>
    </submittedName>
</protein>
<comment type="caution">
    <text evidence="1">The sequence shown here is derived from an EMBL/GenBank/DDBJ whole genome shotgun (WGS) entry which is preliminary data.</text>
</comment>
<dbReference type="EMBL" id="BQNL01000001">
    <property type="protein sequence ID" value="GKH14315.1"/>
    <property type="molecule type" value="Genomic_DNA"/>
</dbReference>
<dbReference type="AlphaFoldDB" id="A0AA37NRQ1"/>
<reference evidence="1" key="1">
    <citation type="submission" date="2022-01" db="EMBL/GenBank/DDBJ databases">
        <title>Novel bile acid biosynthetic pathways are enriched in the microbiome of centenarians.</title>
        <authorList>
            <person name="Sato Y."/>
            <person name="Atarashi K."/>
            <person name="Plichta R.D."/>
            <person name="Arai Y."/>
            <person name="Sasajima S."/>
            <person name="Kearney M.S."/>
            <person name="Suda W."/>
            <person name="Takeshita K."/>
            <person name="Sasaki T."/>
            <person name="Okamoto S."/>
            <person name="Skelly N.A."/>
            <person name="Okamura Y."/>
            <person name="Vlamakis H."/>
            <person name="Li Y."/>
            <person name="Tanoue T."/>
            <person name="Takei H."/>
            <person name="Nittono H."/>
            <person name="Narushima S."/>
            <person name="Irie J."/>
            <person name="Itoh H."/>
            <person name="Moriya K."/>
            <person name="Sugiura Y."/>
            <person name="Suematsu M."/>
            <person name="Moritoki N."/>
            <person name="Shibata S."/>
            <person name="Littman R.D."/>
            <person name="Fischbach A.M."/>
            <person name="Uwamino Y."/>
            <person name="Inoue T."/>
            <person name="Honda A."/>
            <person name="Hattori M."/>
            <person name="Murai T."/>
            <person name="Xavier J.R."/>
            <person name="Hirose N."/>
            <person name="Honda K."/>
        </authorList>
    </citation>
    <scope>NUCLEOTIDE SEQUENCE</scope>
    <source>
        <strain evidence="1">CE91-St12</strain>
    </source>
</reference>
<evidence type="ECO:0000313" key="1">
    <source>
        <dbReference type="EMBL" id="GKH14315.1"/>
    </source>
</evidence>